<reference evidence="1" key="1">
    <citation type="submission" date="2014-11" db="EMBL/GenBank/DDBJ databases">
        <authorList>
            <person name="Amaro Gonzalez C."/>
        </authorList>
    </citation>
    <scope>NUCLEOTIDE SEQUENCE</scope>
</reference>
<evidence type="ECO:0000313" key="1">
    <source>
        <dbReference type="EMBL" id="JAH90510.1"/>
    </source>
</evidence>
<accession>A0A0E9WLP1</accession>
<reference evidence="1" key="2">
    <citation type="journal article" date="2015" name="Fish Shellfish Immunol.">
        <title>Early steps in the European eel (Anguilla anguilla)-Vibrio vulnificus interaction in the gills: Role of the RtxA13 toxin.</title>
        <authorList>
            <person name="Callol A."/>
            <person name="Pajuelo D."/>
            <person name="Ebbesson L."/>
            <person name="Teles M."/>
            <person name="MacKenzie S."/>
            <person name="Amaro C."/>
        </authorList>
    </citation>
    <scope>NUCLEOTIDE SEQUENCE</scope>
</reference>
<organism evidence="1">
    <name type="scientific">Anguilla anguilla</name>
    <name type="common">European freshwater eel</name>
    <name type="synonym">Muraena anguilla</name>
    <dbReference type="NCBI Taxonomy" id="7936"/>
    <lineage>
        <taxon>Eukaryota</taxon>
        <taxon>Metazoa</taxon>
        <taxon>Chordata</taxon>
        <taxon>Craniata</taxon>
        <taxon>Vertebrata</taxon>
        <taxon>Euteleostomi</taxon>
        <taxon>Actinopterygii</taxon>
        <taxon>Neopterygii</taxon>
        <taxon>Teleostei</taxon>
        <taxon>Anguilliformes</taxon>
        <taxon>Anguillidae</taxon>
        <taxon>Anguilla</taxon>
    </lineage>
</organism>
<sequence>MSPMDNQAKTWKVNLNIKQALCHPHHLSMHSHKHKCISHVHLPQGKQLYISLPLS</sequence>
<name>A0A0E9WLP1_ANGAN</name>
<dbReference type="EMBL" id="GBXM01018067">
    <property type="protein sequence ID" value="JAH90510.1"/>
    <property type="molecule type" value="Transcribed_RNA"/>
</dbReference>
<proteinExistence type="predicted"/>
<dbReference type="AlphaFoldDB" id="A0A0E9WLP1"/>
<protein>
    <submittedName>
        <fullName evidence="1">Uncharacterized protein</fullName>
    </submittedName>
</protein>